<evidence type="ECO:0000259" key="7">
    <source>
        <dbReference type="Pfam" id="PF09052"/>
    </source>
</evidence>
<feature type="region of interest" description="Disordered" evidence="6">
    <location>
        <begin position="296"/>
        <end position="331"/>
    </location>
</feature>
<comment type="subcellular location">
    <subcellularLocation>
        <location evidence="1">Secreted</location>
    </subcellularLocation>
</comment>
<feature type="region of interest" description="Disordered" evidence="6">
    <location>
        <begin position="673"/>
        <end position="752"/>
    </location>
</feature>
<dbReference type="InterPro" id="IPR023225">
    <property type="entry name" value="SipA_chaperone-bd"/>
</dbReference>
<feature type="compositionally biased region" description="Polar residues" evidence="6">
    <location>
        <begin position="673"/>
        <end position="687"/>
    </location>
</feature>
<evidence type="ECO:0000313" key="9">
    <source>
        <dbReference type="Proteomes" id="UP000266744"/>
    </source>
</evidence>
<feature type="compositionally biased region" description="Basic and acidic residues" evidence="6">
    <location>
        <begin position="702"/>
        <end position="715"/>
    </location>
</feature>
<feature type="domain" description="Salmonella invasion protein A N-terminal" evidence="7">
    <location>
        <begin position="122"/>
        <end position="238"/>
    </location>
</feature>
<dbReference type="Gene3D" id="1.10.4150.10">
    <property type="entry name" value="SipA N-terminal domain-like"/>
    <property type="match status" value="1"/>
</dbReference>
<evidence type="ECO:0000256" key="3">
    <source>
        <dbReference type="ARBA" id="ARBA00022525"/>
    </source>
</evidence>
<feature type="compositionally biased region" description="Low complexity" evidence="6">
    <location>
        <begin position="310"/>
        <end position="331"/>
    </location>
</feature>
<dbReference type="RefSeq" id="WP_064517811.1">
    <property type="nucleotide sequence ID" value="NZ_CP010029.1"/>
</dbReference>
<keyword evidence="9" id="KW-1185">Reference proteome</keyword>
<dbReference type="Proteomes" id="UP000266744">
    <property type="component" value="Chromosome"/>
</dbReference>
<feature type="region of interest" description="Disordered" evidence="6">
    <location>
        <begin position="422"/>
        <end position="454"/>
    </location>
</feature>
<evidence type="ECO:0000256" key="2">
    <source>
        <dbReference type="ARBA" id="ARBA00010123"/>
    </source>
</evidence>
<feature type="compositionally biased region" description="Polar residues" evidence="6">
    <location>
        <begin position="735"/>
        <end position="752"/>
    </location>
</feature>
<reference evidence="9" key="1">
    <citation type="journal article" date="2016" name="Toxins">
        <title>The Draft Genome Sequence of the Yersinia entomophaga Entomopathogenic Type Strain MH96T.</title>
        <authorList>
            <person name="Hurst M.R."/>
            <person name="Beattie A."/>
            <person name="Altermann E."/>
            <person name="Moraga R.M."/>
            <person name="Harper L.A."/>
            <person name="Calder J."/>
            <person name="Laugraud A."/>
        </authorList>
    </citation>
    <scope>NUCLEOTIDE SEQUENCE [LARGE SCALE GENOMIC DNA]</scope>
    <source>
        <strain evidence="9">MH96</strain>
    </source>
</reference>
<dbReference type="Pfam" id="PF09052">
    <property type="entry name" value="SipA"/>
    <property type="match status" value="1"/>
</dbReference>
<dbReference type="EMBL" id="CP010029">
    <property type="protein sequence ID" value="ANI31738.1"/>
    <property type="molecule type" value="Genomic_DNA"/>
</dbReference>
<evidence type="ECO:0000313" key="8">
    <source>
        <dbReference type="EMBL" id="ANI31738.1"/>
    </source>
</evidence>
<accession>A0ABN4PXR4</accession>
<protein>
    <recommendedName>
        <fullName evidence="7">Salmonella invasion protein A N-terminal domain-containing protein</fullName>
    </recommendedName>
</protein>
<keyword evidence="5" id="KW-0009">Actin-binding</keyword>
<sequence>MPSSIQLAVTPQLDFSRITQNANTHSQSSVAANISHIQNVPVKPSTEPACNNPSSKCSNVRSVCAQLHTQTQSQLQGSNSPEPQARAATLNAPADIPTGEIFYGQHMEQAKEAFLSELPADKKAEVKGILDNAIDAKGKDNVLRFMQLFSETKNYCCENQLTGESKDKAFSDIANSLVKLLTQDKLRNNSALGDNSTKKNHEKFAELQQKLISMGSAEPKKLGEQILVNQVWPLVSAYFSDNADPHEIFRESLSLLDGQRDQNIADSAKSRFENLTQDFKLIAVVLNLLQSRINAPQGDTIDGPNPPAAPNRETPAAPAAPATPTPTANAPGVTYNTYNYYFGASSSSPTQPANPTTVTVNPTISPLFNPVFSPSINGYPAGDRPASAHATETKRVNVADKTLENDGQKDIAQREAMGKSVIGVSNDSKPTPFTTFVDGNTPGMDSTEVREPISPAPLMNHKSILTRDRSAQGDHVPATETDTHDELVVQKKVSHQSEITRSTRVVTDSISQLDSDVVLRSKNSNHETGVSTRSATITANPIKAEINAPETNAQVNNRVVPPRFNGSATTWDSVTPYLPKQNHVNPPNTRTVGPAFIGGMESPNRIDQLNRRSSEAVRNSGQFLPKMTAEKTSSPEQESHNVNRTRVIMPPNRPLNNPTVQTQVETALNITETDSISTPNAAHTNLNAVPEEHPESFTAKRQRFEDESKGRDASRLKPKNPAPAAVDSDRIVMSPGSSSALSGYQPPRSANK</sequence>
<dbReference type="SUPFAM" id="SSF140746">
    <property type="entry name" value="SipA N-terminal domain-like"/>
    <property type="match status" value="1"/>
</dbReference>
<name>A0ABN4PXR4_YERET</name>
<keyword evidence="4" id="KW-0843">Virulence</keyword>
<comment type="similarity">
    <text evidence="2">Belongs to the SipA/IpaA family.</text>
</comment>
<evidence type="ECO:0000256" key="5">
    <source>
        <dbReference type="ARBA" id="ARBA00023203"/>
    </source>
</evidence>
<evidence type="ECO:0000256" key="1">
    <source>
        <dbReference type="ARBA" id="ARBA00004613"/>
    </source>
</evidence>
<organism evidence="8 9">
    <name type="scientific">Yersinia entomophaga</name>
    <dbReference type="NCBI Taxonomy" id="935293"/>
    <lineage>
        <taxon>Bacteria</taxon>
        <taxon>Pseudomonadati</taxon>
        <taxon>Pseudomonadota</taxon>
        <taxon>Gammaproteobacteria</taxon>
        <taxon>Enterobacterales</taxon>
        <taxon>Yersiniaceae</taxon>
        <taxon>Yersinia</taxon>
    </lineage>
</organism>
<evidence type="ECO:0000256" key="4">
    <source>
        <dbReference type="ARBA" id="ARBA00023026"/>
    </source>
</evidence>
<feature type="region of interest" description="Disordered" evidence="6">
    <location>
        <begin position="615"/>
        <end position="659"/>
    </location>
</feature>
<evidence type="ECO:0000256" key="6">
    <source>
        <dbReference type="SAM" id="MobiDB-lite"/>
    </source>
</evidence>
<feature type="compositionally biased region" description="Polar residues" evidence="6">
    <location>
        <begin position="630"/>
        <end position="644"/>
    </location>
</feature>
<gene>
    <name evidence="8" type="ORF">PL78_18190</name>
</gene>
<proteinExistence type="inferred from homology"/>
<dbReference type="InterPro" id="IPR015138">
    <property type="entry name" value="SipA_N"/>
</dbReference>
<keyword evidence="3" id="KW-0964">Secreted</keyword>
<feature type="compositionally biased region" description="Polar residues" evidence="6">
    <location>
        <begin position="423"/>
        <end position="438"/>
    </location>
</feature>